<dbReference type="EMBL" id="CAJEUB010000011">
    <property type="protein sequence ID" value="CAD1846079.1"/>
    <property type="molecule type" value="Genomic_DNA"/>
</dbReference>
<organism evidence="4">
    <name type="scientific">Ananas comosus var. bracteatus</name>
    <name type="common">red pineapple</name>
    <dbReference type="NCBI Taxonomy" id="296719"/>
    <lineage>
        <taxon>Eukaryota</taxon>
        <taxon>Viridiplantae</taxon>
        <taxon>Streptophyta</taxon>
        <taxon>Embryophyta</taxon>
        <taxon>Tracheophyta</taxon>
        <taxon>Spermatophyta</taxon>
        <taxon>Magnoliopsida</taxon>
        <taxon>Liliopsida</taxon>
        <taxon>Poales</taxon>
        <taxon>Bromeliaceae</taxon>
        <taxon>Bromelioideae</taxon>
        <taxon>Ananas</taxon>
    </lineage>
</organism>
<dbReference type="PANTHER" id="PTHR36761">
    <property type="entry name" value="ORF03 PROTEIN"/>
    <property type="match status" value="1"/>
</dbReference>
<dbReference type="InterPro" id="IPR019734">
    <property type="entry name" value="TPR_rpt"/>
</dbReference>
<feature type="region of interest" description="Disordered" evidence="2">
    <location>
        <begin position="1"/>
        <end position="54"/>
    </location>
</feature>
<feature type="compositionally biased region" description="Basic and acidic residues" evidence="2">
    <location>
        <begin position="148"/>
        <end position="159"/>
    </location>
</feature>
<name>A0A6V7QSF4_ANACO</name>
<dbReference type="AlphaFoldDB" id="A0A6V7QSF4"/>
<feature type="region of interest" description="Disordered" evidence="2">
    <location>
        <begin position="148"/>
        <end position="172"/>
    </location>
</feature>
<evidence type="ECO:0000256" key="2">
    <source>
        <dbReference type="SAM" id="MobiDB-lite"/>
    </source>
</evidence>
<keyword evidence="3" id="KW-0472">Membrane</keyword>
<keyword evidence="3" id="KW-0812">Transmembrane</keyword>
<feature type="compositionally biased region" description="Gly residues" evidence="2">
    <location>
        <begin position="110"/>
        <end position="121"/>
    </location>
</feature>
<keyword evidence="1" id="KW-0802">TPR repeat</keyword>
<evidence type="ECO:0000256" key="1">
    <source>
        <dbReference type="PROSITE-ProRule" id="PRU00339"/>
    </source>
</evidence>
<gene>
    <name evidence="4" type="ORF">CB5_LOCUS29290</name>
</gene>
<keyword evidence="3" id="KW-1133">Transmembrane helix</keyword>
<protein>
    <submittedName>
        <fullName evidence="4">Uncharacterized protein</fullName>
    </submittedName>
</protein>
<sequence>MDEFIYNKSSSSSGDGHGASLRKPNPPLRRPFSRQSPPSCRPLQALGPDASAAPAAAVTAAVAGRARRAAEPLLLSAAVHARGFRDQPESPGAGDAAARRRRGAGSKVGAVGGGGGGGGGEGEGDDDWEEELRSRLKELEEMKELEKRAEELQSRVAEEGDREETEEEKRERVRRELEKVAREQAERRATAKLMFELGQKAYGKGMYARAIEFLEAALTIIPSPSLLGGEIQIWLAMAYEANNRHRDCIALYQQLEKSHPSVSIRRQAAELRYILQAPKLKISKDEMVTIPLIGSSYDRYAGTWSDKNKDRDMRRKTTSKQVSSAGDFWGDFMFWRPPSGWEKNRSIWVIVSLWICLLGTALLLQR</sequence>
<accession>A0A6V7QSF4</accession>
<dbReference type="GO" id="GO:0009535">
    <property type="term" value="C:chloroplast thylakoid membrane"/>
    <property type="evidence" value="ECO:0007669"/>
    <property type="project" value="TreeGrafter"/>
</dbReference>
<dbReference type="PANTHER" id="PTHR36761:SF2">
    <property type="entry name" value="ORF03 PROTEIN"/>
    <property type="match status" value="1"/>
</dbReference>
<evidence type="ECO:0000256" key="3">
    <source>
        <dbReference type="SAM" id="Phobius"/>
    </source>
</evidence>
<dbReference type="SMART" id="SM00028">
    <property type="entry name" value="TPR"/>
    <property type="match status" value="2"/>
</dbReference>
<feature type="repeat" description="TPR" evidence="1">
    <location>
        <begin position="191"/>
        <end position="224"/>
    </location>
</feature>
<dbReference type="PROSITE" id="PS50005">
    <property type="entry name" value="TPR"/>
    <property type="match status" value="1"/>
</dbReference>
<feature type="region of interest" description="Disordered" evidence="2">
    <location>
        <begin position="81"/>
        <end position="128"/>
    </location>
</feature>
<evidence type="ECO:0000313" key="4">
    <source>
        <dbReference type="EMBL" id="CAD1846079.1"/>
    </source>
</evidence>
<dbReference type="Gene3D" id="1.25.40.10">
    <property type="entry name" value="Tetratricopeptide repeat domain"/>
    <property type="match status" value="1"/>
</dbReference>
<reference evidence="4" key="1">
    <citation type="submission" date="2020-07" db="EMBL/GenBank/DDBJ databases">
        <authorList>
            <person name="Lin J."/>
        </authorList>
    </citation>
    <scope>NUCLEOTIDE SEQUENCE</scope>
</reference>
<feature type="transmembrane region" description="Helical" evidence="3">
    <location>
        <begin position="346"/>
        <end position="364"/>
    </location>
</feature>
<dbReference type="SUPFAM" id="SSF48452">
    <property type="entry name" value="TPR-like"/>
    <property type="match status" value="1"/>
</dbReference>
<dbReference type="InterPro" id="IPR011990">
    <property type="entry name" value="TPR-like_helical_dom_sf"/>
</dbReference>
<proteinExistence type="predicted"/>